<feature type="domain" description="Helix-hairpin-helix DNA-binding motif class 1" evidence="2">
    <location>
        <begin position="77"/>
        <end position="96"/>
    </location>
</feature>
<dbReference type="Pfam" id="PF12836">
    <property type="entry name" value="HHH_3"/>
    <property type="match status" value="1"/>
</dbReference>
<feature type="region of interest" description="Disordered" evidence="1">
    <location>
        <begin position="1"/>
        <end position="35"/>
    </location>
</feature>
<comment type="caution">
    <text evidence="3">The sequence shown here is derived from an EMBL/GenBank/DDBJ whole genome shotgun (WGS) entry which is preliminary data.</text>
</comment>
<dbReference type="InterPro" id="IPR051675">
    <property type="entry name" value="Endo/Exo/Phosphatase_dom_1"/>
</dbReference>
<dbReference type="EMBL" id="WHNZ01000061">
    <property type="protein sequence ID" value="NOV03543.1"/>
    <property type="molecule type" value="Genomic_DNA"/>
</dbReference>
<dbReference type="PANTHER" id="PTHR21180:SF32">
    <property type="entry name" value="ENDONUCLEASE_EXONUCLEASE_PHOSPHATASE FAMILY DOMAIN-CONTAINING PROTEIN 1"/>
    <property type="match status" value="1"/>
</dbReference>
<dbReference type="Gene3D" id="1.10.150.280">
    <property type="entry name" value="AF1531-like domain"/>
    <property type="match status" value="1"/>
</dbReference>
<reference evidence="3 4" key="1">
    <citation type="submission" date="2019-10" db="EMBL/GenBank/DDBJ databases">
        <title>Description of Paenibacillus pedi sp. nov.</title>
        <authorList>
            <person name="Carlier A."/>
            <person name="Qi S."/>
        </authorList>
    </citation>
    <scope>NUCLEOTIDE SEQUENCE [LARGE SCALE GENOMIC DNA]</scope>
    <source>
        <strain evidence="3 4">LMG 31457</strain>
    </source>
</reference>
<accession>A0ABX1ZXN7</accession>
<evidence type="ECO:0000313" key="3">
    <source>
        <dbReference type="EMBL" id="NOV03543.1"/>
    </source>
</evidence>
<keyword evidence="4" id="KW-1185">Reference proteome</keyword>
<dbReference type="SUPFAM" id="SSF47781">
    <property type="entry name" value="RuvA domain 2-like"/>
    <property type="match status" value="1"/>
</dbReference>
<evidence type="ECO:0000256" key="1">
    <source>
        <dbReference type="SAM" id="MobiDB-lite"/>
    </source>
</evidence>
<sequence>MSSPTPADLSEADTTSNLGASPPAELDTSPLEVPLPGQLDLNAATLKQLNDLPGIGESKARAILDYRTKKGRFSRIEELTEVKGIGGKMLEKLKPFLYVGSS</sequence>
<evidence type="ECO:0000259" key="2">
    <source>
        <dbReference type="SMART" id="SM00278"/>
    </source>
</evidence>
<dbReference type="NCBIfam" id="TIGR00426">
    <property type="entry name" value="competence protein ComEA helix-hairpin-helix repeat region"/>
    <property type="match status" value="1"/>
</dbReference>
<proteinExistence type="predicted"/>
<feature type="domain" description="Helix-hairpin-helix DNA-binding motif class 1" evidence="2">
    <location>
        <begin position="47"/>
        <end position="66"/>
    </location>
</feature>
<organism evidence="3 4">
    <name type="scientific">Paenibacillus planticolens</name>
    <dbReference type="NCBI Taxonomy" id="2654976"/>
    <lineage>
        <taxon>Bacteria</taxon>
        <taxon>Bacillati</taxon>
        <taxon>Bacillota</taxon>
        <taxon>Bacilli</taxon>
        <taxon>Bacillales</taxon>
        <taxon>Paenibacillaceae</taxon>
        <taxon>Paenibacillus</taxon>
    </lineage>
</organism>
<dbReference type="InterPro" id="IPR003583">
    <property type="entry name" value="Hlx-hairpin-Hlx_DNA-bd_motif"/>
</dbReference>
<dbReference type="InterPro" id="IPR010994">
    <property type="entry name" value="RuvA_2-like"/>
</dbReference>
<gene>
    <name evidence="3" type="ORF">GC097_26415</name>
</gene>
<dbReference type="InterPro" id="IPR004509">
    <property type="entry name" value="Competence_ComEA_HhH"/>
</dbReference>
<evidence type="ECO:0000313" key="4">
    <source>
        <dbReference type="Proteomes" id="UP000618579"/>
    </source>
</evidence>
<name>A0ABX1ZXN7_9BACL</name>
<dbReference type="SMART" id="SM00278">
    <property type="entry name" value="HhH1"/>
    <property type="match status" value="2"/>
</dbReference>
<protein>
    <submittedName>
        <fullName evidence="3">Helix-hairpin-helix domain-containing protein</fullName>
    </submittedName>
</protein>
<dbReference type="PANTHER" id="PTHR21180">
    <property type="entry name" value="ENDONUCLEASE/EXONUCLEASE/PHOSPHATASE FAMILY DOMAIN-CONTAINING PROTEIN 1"/>
    <property type="match status" value="1"/>
</dbReference>
<dbReference type="Proteomes" id="UP000618579">
    <property type="component" value="Unassembled WGS sequence"/>
</dbReference>